<organism evidence="2 3">
    <name type="scientific">Clostridium disporicum</name>
    <dbReference type="NCBI Taxonomy" id="84024"/>
    <lineage>
        <taxon>Bacteria</taxon>
        <taxon>Bacillati</taxon>
        <taxon>Bacillota</taxon>
        <taxon>Clostridia</taxon>
        <taxon>Eubacteriales</taxon>
        <taxon>Clostridiaceae</taxon>
        <taxon>Clostridium</taxon>
    </lineage>
</organism>
<evidence type="ECO:0000313" key="2">
    <source>
        <dbReference type="EMBL" id="CUO38718.1"/>
    </source>
</evidence>
<dbReference type="PROSITE" id="PS51186">
    <property type="entry name" value="GNAT"/>
    <property type="match status" value="1"/>
</dbReference>
<evidence type="ECO:0000259" key="1">
    <source>
        <dbReference type="PROSITE" id="PS51186"/>
    </source>
</evidence>
<gene>
    <name evidence="2" type="ORF">ERS852471_01482</name>
</gene>
<dbReference type="InterPro" id="IPR000182">
    <property type="entry name" value="GNAT_dom"/>
</dbReference>
<evidence type="ECO:0000313" key="3">
    <source>
        <dbReference type="Proteomes" id="UP000095594"/>
    </source>
</evidence>
<dbReference type="SUPFAM" id="SSF55729">
    <property type="entry name" value="Acyl-CoA N-acyltransferases (Nat)"/>
    <property type="match status" value="1"/>
</dbReference>
<name>A0A174EPW9_9CLOT</name>
<dbReference type="OrthoDB" id="9796171at2"/>
<protein>
    <submittedName>
        <fullName evidence="2">Acetyltransferase</fullName>
    </submittedName>
</protein>
<dbReference type="GO" id="GO:0016747">
    <property type="term" value="F:acyltransferase activity, transferring groups other than amino-acyl groups"/>
    <property type="evidence" value="ECO:0007669"/>
    <property type="project" value="InterPro"/>
</dbReference>
<dbReference type="InterPro" id="IPR016181">
    <property type="entry name" value="Acyl_CoA_acyltransferase"/>
</dbReference>
<dbReference type="Gene3D" id="3.40.630.30">
    <property type="match status" value="1"/>
</dbReference>
<dbReference type="CDD" id="cd04301">
    <property type="entry name" value="NAT_SF"/>
    <property type="match status" value="1"/>
</dbReference>
<keyword evidence="2" id="KW-0808">Transferase</keyword>
<feature type="domain" description="N-acetyltransferase" evidence="1">
    <location>
        <begin position="6"/>
        <end position="148"/>
    </location>
</feature>
<proteinExistence type="predicted"/>
<dbReference type="AlphaFoldDB" id="A0A174EPW9"/>
<accession>A0A174EPW9</accession>
<dbReference type="RefSeq" id="WP_055265196.1">
    <property type="nucleotide sequence ID" value="NZ_CABIXQ010000008.1"/>
</dbReference>
<sequence length="148" mass="17147">MDFEIKSFNDLTVDEMYEIAKSRFEVFVCEQEITSEQDFDDKDKKCHHVMLKEEGRVVAYSRIVPKGMGYDNISIGRVLVLQSHRRKGVAKKMMEASLEFIKNNLNESTVVLSAQLYVKDLYESVGFKVISDVYDEVNIPHVKMNIEL</sequence>
<dbReference type="Pfam" id="PF13673">
    <property type="entry name" value="Acetyltransf_10"/>
    <property type="match status" value="1"/>
</dbReference>
<dbReference type="Proteomes" id="UP000095594">
    <property type="component" value="Unassembled WGS sequence"/>
</dbReference>
<dbReference type="EMBL" id="CYZX01000008">
    <property type="protein sequence ID" value="CUO38718.1"/>
    <property type="molecule type" value="Genomic_DNA"/>
</dbReference>
<reference evidence="2 3" key="1">
    <citation type="submission" date="2015-09" db="EMBL/GenBank/DDBJ databases">
        <authorList>
            <consortium name="Pathogen Informatics"/>
        </authorList>
    </citation>
    <scope>NUCLEOTIDE SEQUENCE [LARGE SCALE GENOMIC DNA]</scope>
    <source>
        <strain evidence="2 3">2789STDY5834856</strain>
    </source>
</reference>